<evidence type="ECO:0000256" key="7">
    <source>
        <dbReference type="RuleBase" id="RU363021"/>
    </source>
</evidence>
<feature type="chain" id="PRO_5043911096" description="MICOS complex subunit" evidence="8">
    <location>
        <begin position="28"/>
        <end position="207"/>
    </location>
</feature>
<dbReference type="InterPro" id="IPR033182">
    <property type="entry name" value="MIC26/MIC27_animal"/>
</dbReference>
<evidence type="ECO:0000313" key="9">
    <source>
        <dbReference type="EMBL" id="KAJ1523525.1"/>
    </source>
</evidence>
<keyword evidence="7" id="KW-0999">Mitochondrion inner membrane</keyword>
<dbReference type="Pfam" id="PF09769">
    <property type="entry name" value="ApoO"/>
    <property type="match status" value="1"/>
</dbReference>
<keyword evidence="4" id="KW-1133">Transmembrane helix</keyword>
<keyword evidence="10" id="KW-1185">Reference proteome</keyword>
<gene>
    <name evidence="9" type="ORF">ONE63_001376</name>
</gene>
<evidence type="ECO:0000256" key="5">
    <source>
        <dbReference type="ARBA" id="ARBA00023128"/>
    </source>
</evidence>
<keyword evidence="3" id="KW-0812">Transmembrane</keyword>
<evidence type="ECO:0000313" key="10">
    <source>
        <dbReference type="Proteomes" id="UP001075354"/>
    </source>
</evidence>
<evidence type="ECO:0000256" key="2">
    <source>
        <dbReference type="ARBA" id="ARBA00010904"/>
    </source>
</evidence>
<keyword evidence="5 7" id="KW-0496">Mitochondrion</keyword>
<keyword evidence="6" id="KW-0472">Membrane</keyword>
<sequence>MSNWKLLRAMLLPRNIILAATPIVVNSQEPEKPKAIRPSELPIYVDQVKREKVPEDATGEIGAVEQLVGTVRKEMCSLAREVNSLSNKASATVKENLDASNEILDYLKEEENVLPRTGAIALSGLTGLVLGIRGGFFKRLIYMSLGAGGMASVCYPKEAEEYFNEGMVVVRKYGLIGHHLATSILDDLRGSSSDDGSDSSKDGKDAK</sequence>
<evidence type="ECO:0000256" key="3">
    <source>
        <dbReference type="ARBA" id="ARBA00022692"/>
    </source>
</evidence>
<proteinExistence type="inferred from homology"/>
<reference evidence="9" key="1">
    <citation type="submission" date="2022-12" db="EMBL/GenBank/DDBJ databases">
        <title>Chromosome-level genome assembly of the bean flower thrips Megalurothrips usitatus.</title>
        <authorList>
            <person name="Ma L."/>
            <person name="Liu Q."/>
            <person name="Li H."/>
            <person name="Cai W."/>
        </authorList>
    </citation>
    <scope>NUCLEOTIDE SEQUENCE</scope>
    <source>
        <strain evidence="9">Cailab_2022a</strain>
    </source>
</reference>
<dbReference type="GO" id="GO:0042407">
    <property type="term" value="P:cristae formation"/>
    <property type="evidence" value="ECO:0007669"/>
    <property type="project" value="InterPro"/>
</dbReference>
<dbReference type="InterPro" id="IPR019166">
    <property type="entry name" value="MIC26/MIC27"/>
</dbReference>
<evidence type="ECO:0000256" key="6">
    <source>
        <dbReference type="ARBA" id="ARBA00023136"/>
    </source>
</evidence>
<comment type="function">
    <text evidence="7">Component of the MICOS complex, a large protein complex of the mitochondrial inner membrane that plays crucial roles in the maintenance of crista junctions, inner membrane architecture, and formation of contact sites to the outer membrane.</text>
</comment>
<evidence type="ECO:0000256" key="8">
    <source>
        <dbReference type="SAM" id="SignalP"/>
    </source>
</evidence>
<organism evidence="9 10">
    <name type="scientific">Megalurothrips usitatus</name>
    <name type="common">bean blossom thrips</name>
    <dbReference type="NCBI Taxonomy" id="439358"/>
    <lineage>
        <taxon>Eukaryota</taxon>
        <taxon>Metazoa</taxon>
        <taxon>Ecdysozoa</taxon>
        <taxon>Arthropoda</taxon>
        <taxon>Hexapoda</taxon>
        <taxon>Insecta</taxon>
        <taxon>Pterygota</taxon>
        <taxon>Neoptera</taxon>
        <taxon>Paraneoptera</taxon>
        <taxon>Thysanoptera</taxon>
        <taxon>Terebrantia</taxon>
        <taxon>Thripoidea</taxon>
        <taxon>Thripidae</taxon>
        <taxon>Megalurothrips</taxon>
    </lineage>
</organism>
<comment type="subunit">
    <text evidence="7">Component of the mitochondrial contact site and cristae organizing system (MICOS) complex.</text>
</comment>
<comment type="subcellular location">
    <subcellularLocation>
        <location evidence="7">Mitochondrion inner membrane</location>
    </subcellularLocation>
    <subcellularLocation>
        <location evidence="1">Mitochondrion membrane</location>
    </subcellularLocation>
</comment>
<feature type="signal peptide" evidence="8">
    <location>
        <begin position="1"/>
        <end position="27"/>
    </location>
</feature>
<accession>A0AAV7XG06</accession>
<evidence type="ECO:0000256" key="4">
    <source>
        <dbReference type="ARBA" id="ARBA00022989"/>
    </source>
</evidence>
<dbReference type="Proteomes" id="UP001075354">
    <property type="component" value="Chromosome 10"/>
</dbReference>
<comment type="caution">
    <text evidence="9">The sequence shown here is derived from an EMBL/GenBank/DDBJ whole genome shotgun (WGS) entry which is preliminary data.</text>
</comment>
<name>A0AAV7XG06_9NEOP</name>
<keyword evidence="8" id="KW-0732">Signal</keyword>
<protein>
    <recommendedName>
        <fullName evidence="7">MICOS complex subunit</fullName>
    </recommendedName>
</protein>
<comment type="similarity">
    <text evidence="2">Belongs to the apolipoprotein O/MICOS complex subunit Mic27 family.</text>
</comment>
<evidence type="ECO:0000256" key="1">
    <source>
        <dbReference type="ARBA" id="ARBA00004325"/>
    </source>
</evidence>
<dbReference type="AlphaFoldDB" id="A0AAV7XG06"/>
<dbReference type="GO" id="GO:0061617">
    <property type="term" value="C:MICOS complex"/>
    <property type="evidence" value="ECO:0007669"/>
    <property type="project" value="UniProtKB-UniRule"/>
</dbReference>
<dbReference type="EMBL" id="JAPTSV010000010">
    <property type="protein sequence ID" value="KAJ1523525.1"/>
    <property type="molecule type" value="Genomic_DNA"/>
</dbReference>
<dbReference type="PANTHER" id="PTHR14564">
    <property type="entry name" value="MICOS COMPLEX SUBUNIT MIC26 / MIC27 FAMILY MEMBER"/>
    <property type="match status" value="1"/>
</dbReference>